<reference evidence="1" key="1">
    <citation type="submission" date="2022-01" db="EMBL/GenBank/DDBJ databases">
        <authorList>
            <person name="Lagorce A."/>
        </authorList>
    </citation>
    <scope>NUCLEOTIDE SEQUENCE</scope>
    <source>
        <strain evidence="1">Th15_F1_A12</strain>
    </source>
</reference>
<name>A0AAU9QTV4_9VIBR</name>
<sequence length="112" mass="12738">MTVIVKCRYNRVDTLIGEDKVITGQGLSGKNLARALPRGEYCLHEFGGVMDHESPCQGAQKVKLCFVTGFQWALTEQMNDIPDKHFTLGYLLNKKLYIGICNNMPMFWPINR</sequence>
<dbReference type="EMBL" id="CAKMUD010000105">
    <property type="protein sequence ID" value="CAH1601916.1"/>
    <property type="molecule type" value="Genomic_DNA"/>
</dbReference>
<organism evidence="1 2">
    <name type="scientific">Vibrio jasicida</name>
    <dbReference type="NCBI Taxonomy" id="766224"/>
    <lineage>
        <taxon>Bacteria</taxon>
        <taxon>Pseudomonadati</taxon>
        <taxon>Pseudomonadota</taxon>
        <taxon>Gammaproteobacteria</taxon>
        <taxon>Vibrionales</taxon>
        <taxon>Vibrionaceae</taxon>
        <taxon>Vibrio</taxon>
    </lineage>
</organism>
<accession>A0AAU9QTV4</accession>
<dbReference type="Proteomes" id="UP001295462">
    <property type="component" value="Unassembled WGS sequence"/>
</dbReference>
<evidence type="ECO:0000313" key="2">
    <source>
        <dbReference type="Proteomes" id="UP001295462"/>
    </source>
</evidence>
<comment type="caution">
    <text evidence="1">The sequence shown here is derived from an EMBL/GenBank/DDBJ whole genome shotgun (WGS) entry which is preliminary data.</text>
</comment>
<evidence type="ECO:0000313" key="1">
    <source>
        <dbReference type="EMBL" id="CAH1601916.1"/>
    </source>
</evidence>
<evidence type="ECO:0008006" key="3">
    <source>
        <dbReference type="Google" id="ProtNLM"/>
    </source>
</evidence>
<gene>
    <name evidence="1" type="ORF">THF1A12_50330</name>
</gene>
<protein>
    <recommendedName>
        <fullName evidence="3">DUF5675 domain-containing protein</fullName>
    </recommendedName>
</protein>
<proteinExistence type="predicted"/>
<dbReference type="AlphaFoldDB" id="A0AAU9QTV4"/>